<reference evidence="1" key="1">
    <citation type="submission" date="2019-10" db="EMBL/GenBank/DDBJ databases">
        <authorList>
            <consortium name="DOE Joint Genome Institute"/>
            <person name="Kuo A."/>
            <person name="Miyauchi S."/>
            <person name="Kiss E."/>
            <person name="Drula E."/>
            <person name="Kohler A."/>
            <person name="Sanchez-Garcia M."/>
            <person name="Andreopoulos B."/>
            <person name="Barry K.W."/>
            <person name="Bonito G."/>
            <person name="Buee M."/>
            <person name="Carver A."/>
            <person name="Chen C."/>
            <person name="Cichocki N."/>
            <person name="Clum A."/>
            <person name="Culley D."/>
            <person name="Crous P.W."/>
            <person name="Fauchery L."/>
            <person name="Girlanda M."/>
            <person name="Hayes R."/>
            <person name="Keri Z."/>
            <person name="Labutti K."/>
            <person name="Lipzen A."/>
            <person name="Lombard V."/>
            <person name="Magnuson J."/>
            <person name="Maillard F."/>
            <person name="Morin E."/>
            <person name="Murat C."/>
            <person name="Nolan M."/>
            <person name="Ohm R."/>
            <person name="Pangilinan J."/>
            <person name="Pereira M."/>
            <person name="Perotto S."/>
            <person name="Peter M."/>
            <person name="Riley R."/>
            <person name="Sitrit Y."/>
            <person name="Stielow B."/>
            <person name="Szollosi G."/>
            <person name="Zifcakova L."/>
            <person name="Stursova M."/>
            <person name="Spatafora J.W."/>
            <person name="Tedersoo L."/>
            <person name="Vaario L.-M."/>
            <person name="Yamada A."/>
            <person name="Yan M."/>
            <person name="Wang P."/>
            <person name="Xu J."/>
            <person name="Bruns T."/>
            <person name="Baldrian P."/>
            <person name="Vilgalys R."/>
            <person name="Henrissat B."/>
            <person name="Grigoriev I.V."/>
            <person name="Hibbett D."/>
            <person name="Nagy L.G."/>
            <person name="Martin F.M."/>
        </authorList>
    </citation>
    <scope>NUCLEOTIDE SEQUENCE</scope>
    <source>
        <strain evidence="1">P2</strain>
    </source>
</reference>
<gene>
    <name evidence="1" type="ORF">BDM02DRAFT_1236542</name>
</gene>
<reference evidence="1" key="2">
    <citation type="journal article" date="2020" name="Nat. Commun.">
        <title>Large-scale genome sequencing of mycorrhizal fungi provides insights into the early evolution of symbiotic traits.</title>
        <authorList>
            <person name="Miyauchi S."/>
            <person name="Kiss E."/>
            <person name="Kuo A."/>
            <person name="Drula E."/>
            <person name="Kohler A."/>
            <person name="Sanchez-Garcia M."/>
            <person name="Morin E."/>
            <person name="Andreopoulos B."/>
            <person name="Barry K.W."/>
            <person name="Bonito G."/>
            <person name="Buee M."/>
            <person name="Carver A."/>
            <person name="Chen C."/>
            <person name="Cichocki N."/>
            <person name="Clum A."/>
            <person name="Culley D."/>
            <person name="Crous P.W."/>
            <person name="Fauchery L."/>
            <person name="Girlanda M."/>
            <person name="Hayes R.D."/>
            <person name="Keri Z."/>
            <person name="LaButti K."/>
            <person name="Lipzen A."/>
            <person name="Lombard V."/>
            <person name="Magnuson J."/>
            <person name="Maillard F."/>
            <person name="Murat C."/>
            <person name="Nolan M."/>
            <person name="Ohm R.A."/>
            <person name="Pangilinan J."/>
            <person name="Pereira M.F."/>
            <person name="Perotto S."/>
            <person name="Peter M."/>
            <person name="Pfister S."/>
            <person name="Riley R."/>
            <person name="Sitrit Y."/>
            <person name="Stielow J.B."/>
            <person name="Szollosi G."/>
            <person name="Zifcakova L."/>
            <person name="Stursova M."/>
            <person name="Spatafora J.W."/>
            <person name="Tedersoo L."/>
            <person name="Vaario L.M."/>
            <person name="Yamada A."/>
            <person name="Yan M."/>
            <person name="Wang P."/>
            <person name="Xu J."/>
            <person name="Bruns T."/>
            <person name="Baldrian P."/>
            <person name="Vilgalys R."/>
            <person name="Dunand C."/>
            <person name="Henrissat B."/>
            <person name="Grigoriev I.V."/>
            <person name="Hibbett D."/>
            <person name="Nagy L.G."/>
            <person name="Martin F.M."/>
        </authorList>
    </citation>
    <scope>NUCLEOTIDE SEQUENCE</scope>
    <source>
        <strain evidence="1">P2</strain>
    </source>
</reference>
<evidence type="ECO:0000313" key="1">
    <source>
        <dbReference type="EMBL" id="KAF9644047.1"/>
    </source>
</evidence>
<name>A0ACB6Z3H0_THEGA</name>
<accession>A0ACB6Z3H0</accession>
<dbReference type="EMBL" id="MU118164">
    <property type="protein sequence ID" value="KAF9644047.1"/>
    <property type="molecule type" value="Genomic_DNA"/>
</dbReference>
<evidence type="ECO:0000313" key="2">
    <source>
        <dbReference type="Proteomes" id="UP000886501"/>
    </source>
</evidence>
<comment type="caution">
    <text evidence="1">The sequence shown here is derived from an EMBL/GenBank/DDBJ whole genome shotgun (WGS) entry which is preliminary data.</text>
</comment>
<proteinExistence type="predicted"/>
<sequence length="272" mass="30912">MDGLLPSVGRFPSPTNTDLSTWPQRVYTHHTFTSYPNSVSERTIFSRDGRPLIQPRYPPHCAGRVVSTVEYAQPNHFQLSRSGSQGPPLIANQNYNSLEQHSISERGLHSSGTSSPEMRMTMVPQRSYARAGDREKHESIIFKVNGRSGIPARDAIKKIYAGLEGRDDQVFVGKSSVIMLRLEWPGYLPWSRKIRLNDWKKAPQRIKLEKLATEVAKCLERFILVHANKHPDREYLDWRVGPEFIGIDRLVLVALDNVSRGSWQPRVGLLST</sequence>
<organism evidence="1 2">
    <name type="scientific">Thelephora ganbajun</name>
    <name type="common">Ganba fungus</name>
    <dbReference type="NCBI Taxonomy" id="370292"/>
    <lineage>
        <taxon>Eukaryota</taxon>
        <taxon>Fungi</taxon>
        <taxon>Dikarya</taxon>
        <taxon>Basidiomycota</taxon>
        <taxon>Agaricomycotina</taxon>
        <taxon>Agaricomycetes</taxon>
        <taxon>Thelephorales</taxon>
        <taxon>Thelephoraceae</taxon>
        <taxon>Thelephora</taxon>
    </lineage>
</organism>
<protein>
    <submittedName>
        <fullName evidence="1">Uncharacterized protein</fullName>
    </submittedName>
</protein>
<dbReference type="Proteomes" id="UP000886501">
    <property type="component" value="Unassembled WGS sequence"/>
</dbReference>
<keyword evidence="2" id="KW-1185">Reference proteome</keyword>